<name>E3N7V1_CAERE</name>
<dbReference type="EMBL" id="DS268551">
    <property type="protein sequence ID" value="EFO89149.1"/>
    <property type="molecule type" value="Genomic_DNA"/>
</dbReference>
<sequence length="98" mass="10761">MFDHILEVASLTDVDLEDLSLEALPTRCEENEVVGNTKSDAQASSSHSSGTISPLQAQDSTEEEAKDQILDPTVFSTRVFKNLNRVILLQQESARADI</sequence>
<proteinExistence type="predicted"/>
<feature type="compositionally biased region" description="Low complexity" evidence="1">
    <location>
        <begin position="39"/>
        <end position="53"/>
    </location>
</feature>
<dbReference type="Proteomes" id="UP000008281">
    <property type="component" value="Unassembled WGS sequence"/>
</dbReference>
<evidence type="ECO:0000313" key="3">
    <source>
        <dbReference type="Proteomes" id="UP000008281"/>
    </source>
</evidence>
<organism evidence="3">
    <name type="scientific">Caenorhabditis remanei</name>
    <name type="common">Caenorhabditis vulgaris</name>
    <dbReference type="NCBI Taxonomy" id="31234"/>
    <lineage>
        <taxon>Eukaryota</taxon>
        <taxon>Metazoa</taxon>
        <taxon>Ecdysozoa</taxon>
        <taxon>Nematoda</taxon>
        <taxon>Chromadorea</taxon>
        <taxon>Rhabditida</taxon>
        <taxon>Rhabditina</taxon>
        <taxon>Rhabditomorpha</taxon>
        <taxon>Rhabditoidea</taxon>
        <taxon>Rhabditidae</taxon>
        <taxon>Peloderinae</taxon>
        <taxon>Caenorhabditis</taxon>
    </lineage>
</organism>
<gene>
    <name evidence="2" type="ORF">CRE_17488</name>
</gene>
<evidence type="ECO:0000256" key="1">
    <source>
        <dbReference type="SAM" id="MobiDB-lite"/>
    </source>
</evidence>
<dbReference type="AlphaFoldDB" id="E3N7V1"/>
<keyword evidence="3" id="KW-1185">Reference proteome</keyword>
<accession>E3N7V1</accession>
<dbReference type="HOGENOM" id="CLU_2335609_0_0_1"/>
<reference evidence="2" key="1">
    <citation type="submission" date="2007-07" db="EMBL/GenBank/DDBJ databases">
        <title>PCAP assembly of the Caenorhabditis remanei genome.</title>
        <authorList>
            <consortium name="The Caenorhabditis remanei Sequencing Consortium"/>
            <person name="Wilson R.K."/>
        </authorList>
    </citation>
    <scope>NUCLEOTIDE SEQUENCE [LARGE SCALE GENOMIC DNA]</scope>
    <source>
        <strain evidence="2">PB4641</strain>
    </source>
</reference>
<feature type="region of interest" description="Disordered" evidence="1">
    <location>
        <begin position="28"/>
        <end position="69"/>
    </location>
</feature>
<evidence type="ECO:0000313" key="2">
    <source>
        <dbReference type="EMBL" id="EFO89149.1"/>
    </source>
</evidence>
<protein>
    <submittedName>
        <fullName evidence="2">Uncharacterized protein</fullName>
    </submittedName>
</protein>